<keyword evidence="3 7" id="KW-0413">Isomerase</keyword>
<comment type="caution">
    <text evidence="9">The sequence shown here is derived from an EMBL/GenBank/DDBJ whole genome shotgun (WGS) entry which is preliminary data.</text>
</comment>
<evidence type="ECO:0000256" key="2">
    <source>
        <dbReference type="ARBA" id="ARBA00022884"/>
    </source>
</evidence>
<name>A0A3N2DKN5_9GAMM</name>
<feature type="domain" description="Pseudouridine synthase RsuA/RluA-like" evidence="8">
    <location>
        <begin position="61"/>
        <end position="191"/>
    </location>
</feature>
<reference evidence="9 10" key="1">
    <citation type="submission" date="2018-11" db="EMBL/GenBank/DDBJ databases">
        <title>Genomic Encyclopedia of Type Strains, Phase IV (KMG-IV): sequencing the most valuable type-strain genomes for metagenomic binning, comparative biology and taxonomic classification.</title>
        <authorList>
            <person name="Goeker M."/>
        </authorList>
    </citation>
    <scope>NUCLEOTIDE SEQUENCE [LARGE SCALE GENOMIC DNA]</scope>
    <source>
        <strain evidence="9 10">DSM 100316</strain>
    </source>
</reference>
<dbReference type="InterPro" id="IPR036986">
    <property type="entry name" value="S4_RNA-bd_sf"/>
</dbReference>
<evidence type="ECO:0000256" key="6">
    <source>
        <dbReference type="PROSITE-ProRule" id="PRU00182"/>
    </source>
</evidence>
<dbReference type="InterPro" id="IPR042092">
    <property type="entry name" value="PsdUridine_s_RsuA/RluB/E/F_cat"/>
</dbReference>
<evidence type="ECO:0000256" key="3">
    <source>
        <dbReference type="ARBA" id="ARBA00023235"/>
    </source>
</evidence>
<dbReference type="GO" id="GO:0003723">
    <property type="term" value="F:RNA binding"/>
    <property type="evidence" value="ECO:0007669"/>
    <property type="project" value="UniProtKB-KW"/>
</dbReference>
<dbReference type="PANTHER" id="PTHR47683:SF4">
    <property type="entry name" value="PSEUDOURIDINE SYNTHASE"/>
    <property type="match status" value="1"/>
</dbReference>
<dbReference type="SUPFAM" id="SSF55120">
    <property type="entry name" value="Pseudouridine synthase"/>
    <property type="match status" value="1"/>
</dbReference>
<dbReference type="Gene3D" id="3.30.70.1560">
    <property type="entry name" value="Alpha-L RNA-binding motif"/>
    <property type="match status" value="1"/>
</dbReference>
<evidence type="ECO:0000256" key="7">
    <source>
        <dbReference type="RuleBase" id="RU003887"/>
    </source>
</evidence>
<dbReference type="InterPro" id="IPR020094">
    <property type="entry name" value="TruA/RsuA/RluB/E/F_N"/>
</dbReference>
<dbReference type="PROSITE" id="PS01149">
    <property type="entry name" value="PSI_RSU"/>
    <property type="match status" value="1"/>
</dbReference>
<dbReference type="PANTHER" id="PTHR47683">
    <property type="entry name" value="PSEUDOURIDINE SYNTHASE FAMILY PROTEIN-RELATED"/>
    <property type="match status" value="1"/>
</dbReference>
<dbReference type="OrthoDB" id="9807213at2"/>
<dbReference type="InterPro" id="IPR050343">
    <property type="entry name" value="RsuA_PseudoU_synthase"/>
</dbReference>
<evidence type="ECO:0000259" key="8">
    <source>
        <dbReference type="Pfam" id="PF00849"/>
    </source>
</evidence>
<sequence length="258" mass="28173">MRLDKRLCLSTTLDRDTAAAAIVQSRVTVAGVVVTEPRQQVHESQQVCLDGVAVVLRRARYFMLHKEAGSQCSNVDGVYPSVLNLLNDPRAFELHVAGRLDVDTTGLVLVTDDGRWTFNLTRPDKQCAKVYRVQLSRPLAADTASRFAAGLSLQGESQLTAPAQLQVLGSREALLTLTEGRFHQVKRMFAAVGNRVQQLHRQQIGDIVLDIKPGEWRPLTAAEIGNFAGDSDLDTQHAVATECCTPCVDGIRPQASTS</sequence>
<dbReference type="Gene3D" id="3.10.290.10">
    <property type="entry name" value="RNA-binding S4 domain"/>
    <property type="match status" value="1"/>
</dbReference>
<dbReference type="Pfam" id="PF00849">
    <property type="entry name" value="PseudoU_synth_2"/>
    <property type="match status" value="1"/>
</dbReference>
<gene>
    <name evidence="9" type="ORF">EDC56_3011</name>
</gene>
<evidence type="ECO:0000313" key="9">
    <source>
        <dbReference type="EMBL" id="ROS00360.1"/>
    </source>
</evidence>
<dbReference type="InterPro" id="IPR006145">
    <property type="entry name" value="PsdUridine_synth_RsuA/RluA"/>
</dbReference>
<dbReference type="AlphaFoldDB" id="A0A3N2DKN5"/>
<keyword evidence="2 6" id="KW-0694">RNA-binding</keyword>
<keyword evidence="10" id="KW-1185">Reference proteome</keyword>
<dbReference type="NCBIfam" id="TIGR00093">
    <property type="entry name" value="pseudouridine synthase"/>
    <property type="match status" value="1"/>
</dbReference>
<evidence type="ECO:0000256" key="1">
    <source>
        <dbReference type="ARBA" id="ARBA00008348"/>
    </source>
</evidence>
<dbReference type="InterPro" id="IPR020103">
    <property type="entry name" value="PsdUridine_synth_cat_dom_sf"/>
</dbReference>
<accession>A0A3N2DKN5</accession>
<dbReference type="FunFam" id="3.30.70.1560:FF:000001">
    <property type="entry name" value="Pseudouridine synthase"/>
    <property type="match status" value="1"/>
</dbReference>
<dbReference type="Proteomes" id="UP000275394">
    <property type="component" value="Unassembled WGS sequence"/>
</dbReference>
<dbReference type="CDD" id="cd02553">
    <property type="entry name" value="PseudoU_synth_RsuA"/>
    <property type="match status" value="1"/>
</dbReference>
<dbReference type="RefSeq" id="WP_123713317.1">
    <property type="nucleotide sequence ID" value="NZ_RKHR01000005.1"/>
</dbReference>
<comment type="catalytic activity">
    <reaction evidence="4">
        <text>uridine(516) in 16S rRNA = pseudouridine(516) in 16S rRNA</text>
        <dbReference type="Rhea" id="RHEA:38867"/>
        <dbReference type="Rhea" id="RHEA-COMP:10089"/>
        <dbReference type="Rhea" id="RHEA-COMP:10090"/>
        <dbReference type="ChEBI" id="CHEBI:65314"/>
        <dbReference type="ChEBI" id="CHEBI:65315"/>
        <dbReference type="EC" id="5.4.99.19"/>
    </reaction>
</comment>
<protein>
    <recommendedName>
        <fullName evidence="7">Pseudouridine synthase</fullName>
        <ecNumber evidence="7">5.4.99.-</ecNumber>
    </recommendedName>
</protein>
<dbReference type="EC" id="5.4.99.-" evidence="7"/>
<evidence type="ECO:0000313" key="10">
    <source>
        <dbReference type="Proteomes" id="UP000275394"/>
    </source>
</evidence>
<dbReference type="SUPFAM" id="SSF55174">
    <property type="entry name" value="Alpha-L RNA-binding motif"/>
    <property type="match status" value="1"/>
</dbReference>
<dbReference type="PROSITE" id="PS50889">
    <property type="entry name" value="S4"/>
    <property type="match status" value="1"/>
</dbReference>
<dbReference type="GO" id="GO:0160136">
    <property type="term" value="F:16S rRNA pseudouridine(516) synthase activity"/>
    <property type="evidence" value="ECO:0007669"/>
    <property type="project" value="UniProtKB-EC"/>
</dbReference>
<dbReference type="InterPro" id="IPR018496">
    <property type="entry name" value="PsdUridine_synth_RsuA/RluB_CS"/>
</dbReference>
<evidence type="ECO:0000256" key="4">
    <source>
        <dbReference type="ARBA" id="ARBA00036749"/>
    </source>
</evidence>
<dbReference type="GO" id="GO:0005829">
    <property type="term" value="C:cytosol"/>
    <property type="evidence" value="ECO:0007669"/>
    <property type="project" value="UniProtKB-ARBA"/>
</dbReference>
<comment type="function">
    <text evidence="5">Responsible for synthesis of pseudouridine from uracil-516 in 16S ribosomal RNA.</text>
</comment>
<proteinExistence type="inferred from homology"/>
<dbReference type="InterPro" id="IPR000748">
    <property type="entry name" value="PsdUridine_synth_RsuA/RluB/E/F"/>
</dbReference>
<dbReference type="Gene3D" id="3.30.70.580">
    <property type="entry name" value="Pseudouridine synthase I, catalytic domain, N-terminal subdomain"/>
    <property type="match status" value="1"/>
</dbReference>
<dbReference type="GO" id="GO:0000455">
    <property type="term" value="P:enzyme-directed rRNA pseudouridine synthesis"/>
    <property type="evidence" value="ECO:0007669"/>
    <property type="project" value="UniProtKB-ARBA"/>
</dbReference>
<evidence type="ECO:0000256" key="5">
    <source>
        <dbReference type="ARBA" id="ARBA00037590"/>
    </source>
</evidence>
<dbReference type="EMBL" id="RKHR01000005">
    <property type="protein sequence ID" value="ROS00360.1"/>
    <property type="molecule type" value="Genomic_DNA"/>
</dbReference>
<organism evidence="9 10">
    <name type="scientific">Sinobacterium caligoides</name>
    <dbReference type="NCBI Taxonomy" id="933926"/>
    <lineage>
        <taxon>Bacteria</taxon>
        <taxon>Pseudomonadati</taxon>
        <taxon>Pseudomonadota</taxon>
        <taxon>Gammaproteobacteria</taxon>
        <taxon>Cellvibrionales</taxon>
        <taxon>Spongiibacteraceae</taxon>
        <taxon>Sinobacterium</taxon>
    </lineage>
</organism>
<comment type="similarity">
    <text evidence="1 7">Belongs to the pseudouridine synthase RsuA family.</text>
</comment>